<evidence type="ECO:0000256" key="3">
    <source>
        <dbReference type="SAM" id="MobiDB-lite"/>
    </source>
</evidence>
<dbReference type="GO" id="GO:0003677">
    <property type="term" value="F:DNA binding"/>
    <property type="evidence" value="ECO:0007669"/>
    <property type="project" value="EnsemblFungi"/>
</dbReference>
<dbReference type="InParanoid" id="G0VEU8"/>
<dbReference type="GO" id="GO:0007062">
    <property type="term" value="P:sister chromatid cohesion"/>
    <property type="evidence" value="ECO:0007669"/>
    <property type="project" value="EnsemblFungi"/>
</dbReference>
<feature type="region of interest" description="Disordered" evidence="3">
    <location>
        <begin position="90"/>
        <end position="113"/>
    </location>
</feature>
<dbReference type="OrthoDB" id="349045at2759"/>
<dbReference type="GO" id="GO:0031491">
    <property type="term" value="F:nucleosome binding"/>
    <property type="evidence" value="ECO:0007669"/>
    <property type="project" value="EnsemblFungi"/>
</dbReference>
<reference key="2">
    <citation type="submission" date="2011-08" db="EMBL/GenBank/DDBJ databases">
        <title>Genome sequence of Naumovozyma castellii.</title>
        <authorList>
            <person name="Gordon J.L."/>
            <person name="Armisen D."/>
            <person name="Proux-Wera E."/>
            <person name="OhEigeartaigh S.S."/>
            <person name="Byrne K.P."/>
            <person name="Wolfe K.H."/>
        </authorList>
    </citation>
    <scope>NUCLEOTIDE SEQUENCE</scope>
    <source>
        <strain>Type strain:CBS 4309</strain>
    </source>
</reference>
<dbReference type="GO" id="GO:0036436">
    <property type="term" value="C:Isw1a complex"/>
    <property type="evidence" value="ECO:0007669"/>
    <property type="project" value="EnsemblFungi"/>
</dbReference>
<dbReference type="Pfam" id="PF15612">
    <property type="entry name" value="WHIM1"/>
    <property type="match status" value="1"/>
</dbReference>
<dbReference type="KEGG" id="ncs:NCAS_0D00620"/>
<gene>
    <name evidence="5" type="primary">NCAS0D00620</name>
    <name evidence="5" type="ordered locus">NCAS_0D00620</name>
</gene>
<evidence type="ECO:0000256" key="1">
    <source>
        <dbReference type="ARBA" id="ARBA00004123"/>
    </source>
</evidence>
<feature type="region of interest" description="Disordered" evidence="3">
    <location>
        <begin position="746"/>
        <end position="779"/>
    </location>
</feature>
<dbReference type="InterPro" id="IPR028942">
    <property type="entry name" value="WHIM1_dom"/>
</dbReference>
<dbReference type="AlphaFoldDB" id="G0VEU8"/>
<dbReference type="RefSeq" id="XP_003676007.1">
    <property type="nucleotide sequence ID" value="XM_003675959.1"/>
</dbReference>
<dbReference type="FunCoup" id="G0VEU8">
    <property type="interactions" value="292"/>
</dbReference>
<evidence type="ECO:0000256" key="2">
    <source>
        <dbReference type="ARBA" id="ARBA00023242"/>
    </source>
</evidence>
<proteinExistence type="predicted"/>
<feature type="compositionally biased region" description="Acidic residues" evidence="3">
    <location>
        <begin position="747"/>
        <end position="766"/>
    </location>
</feature>
<feature type="region of interest" description="Disordered" evidence="3">
    <location>
        <begin position="1"/>
        <end position="72"/>
    </location>
</feature>
<evidence type="ECO:0000313" key="6">
    <source>
        <dbReference type="Proteomes" id="UP000001640"/>
    </source>
</evidence>
<evidence type="ECO:0000313" key="5">
    <source>
        <dbReference type="EMBL" id="CCC69643.1"/>
    </source>
</evidence>
<reference evidence="5 6" key="1">
    <citation type="journal article" date="2011" name="Proc. Natl. Acad. Sci. U.S.A.">
        <title>Evolutionary erosion of yeast sex chromosomes by mating-type switching accidents.</title>
        <authorList>
            <person name="Gordon J.L."/>
            <person name="Armisen D."/>
            <person name="Proux-Wera E."/>
            <person name="Oheigeartaigh S.S."/>
            <person name="Byrne K.P."/>
            <person name="Wolfe K.H."/>
        </authorList>
    </citation>
    <scope>NUCLEOTIDE SEQUENCE [LARGE SCALE GENOMIC DNA]</scope>
    <source>
        <strain evidence="6">ATCC 76901 / BCRC 22586 / CBS 4309 / NBRC 1992 / NRRL Y-12630</strain>
    </source>
</reference>
<sequence>MSNDQEPIQESVMPTQKEGDPSMVPNGISNNSTTAPNSMLNKDESGQSPGNAVTPAVVPVENTTGLRRSTRVHKPRTDISFEEDEIFAPKKHEKKKKKVTKKVKGDGKKTVSHKSVNNHSTLKITLSKKPAKLLVKHAATPTPSLQEPILNPGDWTSNVPLLSSDFKTHQSVVSRLKSPNMKSVPYAGDVIKSMTFVNKFNRYFAAELQNLSFQDYEIGLDLYPEPVVGKVPKQQQQQVEMTKQRKLLYQDYIPVKEVIGYQDKMNLLFLSLLNLIFTQVKKDEEFEPITLNEINSSSKKAFAPLMTLLRERCRSWGYPREWRSPCLVPDVSKPISSLFPVNDNGPPVDPNNPEILTRNIYTWFQSSPVPLEDDPIQNPDLDRMGILALNPADRIVLLRALTDWCSGYSTLIHNEIYHLSHFKKDQAFGVHTQHVPRYFVEGAEPTFKRFVKLTSLVQARFEIRSKKKHFRKLLKEGKNNDFGKKLEILKEIKDALKNVPKEEKEKTIISLYDKWAQVFEGELNDNPLNNPFDDELYKLRSQEFFIGRVPHMGDFYLPRLQTYCETQSINTFTDLRTLKELLQKFSTHEYNTYTLFENYGQLMSAQFKLFYHDSPSLIRDTARGVNTVGKVYWYEMCHDSKSLKEFLEVLDYKIALPKEKEDNEGEQQDESAINEEKSETSLVNKHPLPKDARYNTARNKLKMLHEYLSELYYILVEFEQLKVQYADMNPGKRQLRRMQTRTYTTEYDSEGDVDADSFDGESSEEYTNDRRRSKRARLD</sequence>
<dbReference type="GO" id="GO:0006338">
    <property type="term" value="P:chromatin remodeling"/>
    <property type="evidence" value="ECO:0007669"/>
    <property type="project" value="EnsemblFungi"/>
</dbReference>
<evidence type="ECO:0000259" key="4">
    <source>
        <dbReference type="Pfam" id="PF15612"/>
    </source>
</evidence>
<dbReference type="eggNOG" id="ENOG502QVSC">
    <property type="taxonomic scope" value="Eukaryota"/>
</dbReference>
<dbReference type="GeneID" id="96903252"/>
<dbReference type="OMA" id="YWYEMCH"/>
<feature type="compositionally biased region" description="Basic residues" evidence="3">
    <location>
        <begin position="90"/>
        <end position="102"/>
    </location>
</feature>
<dbReference type="STRING" id="1064592.G0VEU8"/>
<dbReference type="Proteomes" id="UP000001640">
    <property type="component" value="Chromosome 4"/>
</dbReference>
<dbReference type="GO" id="GO:0016887">
    <property type="term" value="F:ATP hydrolysis activity"/>
    <property type="evidence" value="ECO:0007669"/>
    <property type="project" value="EnsemblFungi"/>
</dbReference>
<keyword evidence="6" id="KW-1185">Reference proteome</keyword>
<feature type="region of interest" description="Disordered" evidence="3">
    <location>
        <begin position="660"/>
        <end position="690"/>
    </location>
</feature>
<keyword evidence="2" id="KW-0539">Nucleus</keyword>
<feature type="compositionally biased region" description="Acidic residues" evidence="3">
    <location>
        <begin position="662"/>
        <end position="673"/>
    </location>
</feature>
<feature type="domain" description="WHIM1" evidence="4">
    <location>
        <begin position="372"/>
        <end position="417"/>
    </location>
</feature>
<organism evidence="5 6">
    <name type="scientific">Naumovozyma castellii</name>
    <name type="common">Yeast</name>
    <name type="synonym">Saccharomyces castellii</name>
    <dbReference type="NCBI Taxonomy" id="27288"/>
    <lineage>
        <taxon>Eukaryota</taxon>
        <taxon>Fungi</taxon>
        <taxon>Dikarya</taxon>
        <taxon>Ascomycota</taxon>
        <taxon>Saccharomycotina</taxon>
        <taxon>Saccharomycetes</taxon>
        <taxon>Saccharomycetales</taxon>
        <taxon>Saccharomycetaceae</taxon>
        <taxon>Naumovozyma</taxon>
    </lineage>
</organism>
<name>G0VEU8_NAUCA</name>
<feature type="compositionally biased region" description="Polar residues" evidence="3">
    <location>
        <begin position="27"/>
        <end position="51"/>
    </location>
</feature>
<accession>G0VEU8</accession>
<feature type="compositionally biased region" description="Polar residues" evidence="3">
    <location>
        <begin position="1"/>
        <end position="14"/>
    </location>
</feature>
<comment type="subcellular location">
    <subcellularLocation>
        <location evidence="1">Nucleus</location>
    </subcellularLocation>
</comment>
<protein>
    <recommendedName>
        <fullName evidence="4">WHIM1 domain-containing protein</fullName>
    </recommendedName>
</protein>
<dbReference type="HOGENOM" id="CLU_014696_0_0_1"/>
<dbReference type="EMBL" id="HE576755">
    <property type="protein sequence ID" value="CCC69643.1"/>
    <property type="molecule type" value="Genomic_DNA"/>
</dbReference>